<proteinExistence type="inferred from homology"/>
<dbReference type="InterPro" id="IPR023195">
    <property type="entry name" value="Nict_dMeBzImd_PRibTrfase_N"/>
</dbReference>
<comment type="caution">
    <text evidence="11">The sequence shown here is derived from an EMBL/GenBank/DDBJ whole genome shotgun (WGS) entry which is preliminary data.</text>
</comment>
<dbReference type="Proteomes" id="UP001595840">
    <property type="component" value="Unassembled WGS sequence"/>
</dbReference>
<comment type="catalytic activity">
    <reaction evidence="9 10">
        <text>5,6-dimethylbenzimidazole + nicotinate beta-D-ribonucleotide = alpha-ribazole 5'-phosphate + nicotinate + H(+)</text>
        <dbReference type="Rhea" id="RHEA:11196"/>
        <dbReference type="ChEBI" id="CHEBI:15378"/>
        <dbReference type="ChEBI" id="CHEBI:15890"/>
        <dbReference type="ChEBI" id="CHEBI:32544"/>
        <dbReference type="ChEBI" id="CHEBI:57502"/>
        <dbReference type="ChEBI" id="CHEBI:57918"/>
        <dbReference type="EC" id="2.4.2.21"/>
    </reaction>
</comment>
<dbReference type="InterPro" id="IPR036087">
    <property type="entry name" value="Nict_dMeBzImd_PRibTrfase_sf"/>
</dbReference>
<evidence type="ECO:0000256" key="5">
    <source>
        <dbReference type="ARBA" id="ARBA00022573"/>
    </source>
</evidence>
<dbReference type="NCBIfam" id="NF000996">
    <property type="entry name" value="PRK00105.1"/>
    <property type="match status" value="1"/>
</dbReference>
<comment type="pathway">
    <text evidence="1 10">Nucleoside biosynthesis; alpha-ribazole biosynthesis; alpha-ribazole from 5,6-dimethylbenzimidazole: step 1/2.</text>
</comment>
<name>A0ABV8V4M8_9GAMM</name>
<dbReference type="GO" id="GO:0008939">
    <property type="term" value="F:nicotinate-nucleotide-dimethylbenzimidazole phosphoribosyltransferase activity"/>
    <property type="evidence" value="ECO:0007669"/>
    <property type="project" value="UniProtKB-EC"/>
</dbReference>
<dbReference type="InterPro" id="IPR003200">
    <property type="entry name" value="Nict_dMeBzImd_PRibTrfase"/>
</dbReference>
<gene>
    <name evidence="10 11" type="primary">cobT</name>
    <name evidence="11" type="ORF">ACFOX3_08950</name>
</gene>
<dbReference type="PANTHER" id="PTHR43463">
    <property type="entry name" value="NICOTINATE-NUCLEOTIDE--DIMETHYLBENZIMIDAZOLE PHOSPHORIBOSYLTRANSFERASE"/>
    <property type="match status" value="1"/>
</dbReference>
<evidence type="ECO:0000313" key="11">
    <source>
        <dbReference type="EMBL" id="MFC4362429.1"/>
    </source>
</evidence>
<dbReference type="NCBIfam" id="TIGR03160">
    <property type="entry name" value="cobT_DBIPRT"/>
    <property type="match status" value="1"/>
</dbReference>
<evidence type="ECO:0000256" key="3">
    <source>
        <dbReference type="ARBA" id="ARBA00011991"/>
    </source>
</evidence>
<evidence type="ECO:0000256" key="10">
    <source>
        <dbReference type="HAMAP-Rule" id="MF_00230"/>
    </source>
</evidence>
<dbReference type="Pfam" id="PF02277">
    <property type="entry name" value="DBI_PRT"/>
    <property type="match status" value="1"/>
</dbReference>
<evidence type="ECO:0000256" key="2">
    <source>
        <dbReference type="ARBA" id="ARBA00007110"/>
    </source>
</evidence>
<evidence type="ECO:0000313" key="12">
    <source>
        <dbReference type="Proteomes" id="UP001595840"/>
    </source>
</evidence>
<comment type="function">
    <text evidence="10">Catalyzes the synthesis of alpha-ribazole-5'-phosphate from nicotinate mononucleotide (NAMN) and 5,6-dimethylbenzimidazole (DMB).</text>
</comment>
<evidence type="ECO:0000256" key="8">
    <source>
        <dbReference type="ARBA" id="ARBA00030686"/>
    </source>
</evidence>
<evidence type="ECO:0000256" key="1">
    <source>
        <dbReference type="ARBA" id="ARBA00005049"/>
    </source>
</evidence>
<dbReference type="Gene3D" id="1.10.1610.10">
    <property type="match status" value="1"/>
</dbReference>
<dbReference type="Gene3D" id="3.40.50.10210">
    <property type="match status" value="1"/>
</dbReference>
<keyword evidence="5 10" id="KW-0169">Cobalamin biosynthesis</keyword>
<evidence type="ECO:0000256" key="7">
    <source>
        <dbReference type="ARBA" id="ARBA00022679"/>
    </source>
</evidence>
<sequence length="348" mass="36307">MQGWFLQSPKLLSDKHRDKAAAWQLQLTKPAGSLGRLETLAVELAAMQHKLHPHVQKVDICVFAADQGVCAEGVSAFPQSVTSQMIANFVGGGAAISVLAKSLGANLSVVNLGTVFESVSHASIFDRTIASQSGNIVKQPAMTEEQLQTALMQGKEALTRARKSGCELFIAGEMGIGNTTTTTALLVKLLHLPVTDLVGSGTGLNAKGVAHKVEVIERALARHQQAILPLDILRCLGGFELAALVGSYIAAAQAGIPVLVDGFICTTAALLACRVNPGVEAWLILAHASAEPGHKAAAQALNKVPLLDFQLRLGEASGAALAVPLLRLACDLHNNMATFAEAGVADKA</sequence>
<dbReference type="SUPFAM" id="SSF52733">
    <property type="entry name" value="Nicotinate mononucleotide:5,6-dimethylbenzimidazole phosphoribosyltransferase (CobT)"/>
    <property type="match status" value="1"/>
</dbReference>
<organism evidence="11 12">
    <name type="scientific">Simiduia curdlanivorans</name>
    <dbReference type="NCBI Taxonomy" id="1492769"/>
    <lineage>
        <taxon>Bacteria</taxon>
        <taxon>Pseudomonadati</taxon>
        <taxon>Pseudomonadota</taxon>
        <taxon>Gammaproteobacteria</taxon>
        <taxon>Cellvibrionales</taxon>
        <taxon>Cellvibrionaceae</taxon>
        <taxon>Simiduia</taxon>
    </lineage>
</organism>
<dbReference type="EC" id="2.4.2.21" evidence="3 10"/>
<evidence type="ECO:0000256" key="6">
    <source>
        <dbReference type="ARBA" id="ARBA00022676"/>
    </source>
</evidence>
<keyword evidence="12" id="KW-1185">Reference proteome</keyword>
<protein>
    <recommendedName>
        <fullName evidence="4 10">Nicotinate-nucleotide--dimethylbenzimidazole phosphoribosyltransferase</fullName>
        <shortName evidence="10">NN:DBI PRT</shortName>
        <ecNumber evidence="3 10">2.4.2.21</ecNumber>
    </recommendedName>
    <alternativeName>
        <fullName evidence="8 10">N(1)-alpha-phosphoribosyltransferase</fullName>
    </alternativeName>
</protein>
<dbReference type="EMBL" id="JBHSCX010000006">
    <property type="protein sequence ID" value="MFC4362429.1"/>
    <property type="molecule type" value="Genomic_DNA"/>
</dbReference>
<reference evidence="12" key="1">
    <citation type="journal article" date="2019" name="Int. J. Syst. Evol. Microbiol.">
        <title>The Global Catalogue of Microorganisms (GCM) 10K type strain sequencing project: providing services to taxonomists for standard genome sequencing and annotation.</title>
        <authorList>
            <consortium name="The Broad Institute Genomics Platform"/>
            <consortium name="The Broad Institute Genome Sequencing Center for Infectious Disease"/>
            <person name="Wu L."/>
            <person name="Ma J."/>
        </authorList>
    </citation>
    <scope>NUCLEOTIDE SEQUENCE [LARGE SCALE GENOMIC DNA]</scope>
    <source>
        <strain evidence="12">CECT 8570</strain>
    </source>
</reference>
<dbReference type="HAMAP" id="MF_00230">
    <property type="entry name" value="CobT"/>
    <property type="match status" value="1"/>
</dbReference>
<keyword evidence="6 10" id="KW-0328">Glycosyltransferase</keyword>
<feature type="active site" description="Proton acceptor" evidence="10">
    <location>
        <position position="315"/>
    </location>
</feature>
<evidence type="ECO:0000256" key="4">
    <source>
        <dbReference type="ARBA" id="ARBA00015486"/>
    </source>
</evidence>
<dbReference type="PANTHER" id="PTHR43463:SF1">
    <property type="entry name" value="NICOTINATE-NUCLEOTIDE--DIMETHYLBENZIMIDAZOLE PHOSPHORIBOSYLTRANSFERASE"/>
    <property type="match status" value="1"/>
</dbReference>
<dbReference type="CDD" id="cd02439">
    <property type="entry name" value="DMB-PRT_CobT"/>
    <property type="match status" value="1"/>
</dbReference>
<dbReference type="RefSeq" id="WP_290260530.1">
    <property type="nucleotide sequence ID" value="NZ_JAUFQG010000004.1"/>
</dbReference>
<keyword evidence="7 10" id="KW-0808">Transferase</keyword>
<comment type="similarity">
    <text evidence="2 10">Belongs to the CobT family.</text>
</comment>
<evidence type="ECO:0000256" key="9">
    <source>
        <dbReference type="ARBA" id="ARBA00047340"/>
    </source>
</evidence>
<accession>A0ABV8V4M8</accession>
<dbReference type="InterPro" id="IPR017846">
    <property type="entry name" value="Nict_dMeBzImd_PRibTrfase_bact"/>
</dbReference>